<dbReference type="GO" id="GO:0005794">
    <property type="term" value="C:Golgi apparatus"/>
    <property type="evidence" value="ECO:0007669"/>
    <property type="project" value="TreeGrafter"/>
</dbReference>
<evidence type="ECO:0000256" key="2">
    <source>
        <dbReference type="ARBA" id="ARBA00008574"/>
    </source>
</evidence>
<keyword evidence="4 8" id="KW-0812">Transmembrane</keyword>
<dbReference type="Pfam" id="PF01529">
    <property type="entry name" value="DHHC"/>
    <property type="match status" value="1"/>
</dbReference>
<evidence type="ECO:0000259" key="9">
    <source>
        <dbReference type="Pfam" id="PF01529"/>
    </source>
</evidence>
<dbReference type="EC" id="2.3.1.225" evidence="8"/>
<dbReference type="PANTHER" id="PTHR22883">
    <property type="entry name" value="ZINC FINGER DHHC DOMAIN CONTAINING PROTEIN"/>
    <property type="match status" value="1"/>
</dbReference>
<evidence type="ECO:0000256" key="5">
    <source>
        <dbReference type="ARBA" id="ARBA00022989"/>
    </source>
</evidence>
<dbReference type="GO" id="GO:0006612">
    <property type="term" value="P:protein targeting to membrane"/>
    <property type="evidence" value="ECO:0007669"/>
    <property type="project" value="TreeGrafter"/>
</dbReference>
<feature type="transmembrane region" description="Helical" evidence="8">
    <location>
        <begin position="191"/>
        <end position="211"/>
    </location>
</feature>
<dbReference type="GO" id="GO:0005783">
    <property type="term" value="C:endoplasmic reticulum"/>
    <property type="evidence" value="ECO:0007669"/>
    <property type="project" value="TreeGrafter"/>
</dbReference>
<organism evidence="10 11">
    <name type="scientific">Anisodus tanguticus</name>
    <dbReference type="NCBI Taxonomy" id="243964"/>
    <lineage>
        <taxon>Eukaryota</taxon>
        <taxon>Viridiplantae</taxon>
        <taxon>Streptophyta</taxon>
        <taxon>Embryophyta</taxon>
        <taxon>Tracheophyta</taxon>
        <taxon>Spermatophyta</taxon>
        <taxon>Magnoliopsida</taxon>
        <taxon>eudicotyledons</taxon>
        <taxon>Gunneridae</taxon>
        <taxon>Pentapetalae</taxon>
        <taxon>asterids</taxon>
        <taxon>lamiids</taxon>
        <taxon>Solanales</taxon>
        <taxon>Solanaceae</taxon>
        <taxon>Solanoideae</taxon>
        <taxon>Hyoscyameae</taxon>
        <taxon>Anisodus</taxon>
    </lineage>
</organism>
<keyword evidence="5 8" id="KW-1133">Transmembrane helix</keyword>
<keyword evidence="11" id="KW-1185">Reference proteome</keyword>
<dbReference type="InterPro" id="IPR039859">
    <property type="entry name" value="PFA4/ZDH16/20/ERF2-like"/>
</dbReference>
<comment type="caution">
    <text evidence="10">The sequence shown here is derived from an EMBL/GenBank/DDBJ whole genome shotgun (WGS) entry which is preliminary data.</text>
</comment>
<protein>
    <recommendedName>
        <fullName evidence="8">S-acyltransferase</fullName>
        <ecNumber evidence="8">2.3.1.225</ecNumber>
    </recommendedName>
    <alternativeName>
        <fullName evidence="8">Palmitoyltransferase</fullName>
    </alternativeName>
</protein>
<dbReference type="EMBL" id="JAVYJV010000006">
    <property type="protein sequence ID" value="KAK4369414.1"/>
    <property type="molecule type" value="Genomic_DNA"/>
</dbReference>
<comment type="similarity">
    <text evidence="2 8">Belongs to the DHHC palmitoyltransferase family.</text>
</comment>
<keyword evidence="6 8" id="KW-0472">Membrane</keyword>
<evidence type="ECO:0000313" key="11">
    <source>
        <dbReference type="Proteomes" id="UP001291623"/>
    </source>
</evidence>
<feature type="transmembrane region" description="Helical" evidence="8">
    <location>
        <begin position="147"/>
        <end position="171"/>
    </location>
</feature>
<dbReference type="GO" id="GO:0019706">
    <property type="term" value="F:protein-cysteine S-palmitoyltransferase activity"/>
    <property type="evidence" value="ECO:0007669"/>
    <property type="project" value="UniProtKB-EC"/>
</dbReference>
<name>A0AAE1VQK9_9SOLA</name>
<comment type="catalytic activity">
    <reaction evidence="8">
        <text>L-cysteinyl-[protein] + hexadecanoyl-CoA = S-hexadecanoyl-L-cysteinyl-[protein] + CoA</text>
        <dbReference type="Rhea" id="RHEA:36683"/>
        <dbReference type="Rhea" id="RHEA-COMP:10131"/>
        <dbReference type="Rhea" id="RHEA-COMP:11032"/>
        <dbReference type="ChEBI" id="CHEBI:29950"/>
        <dbReference type="ChEBI" id="CHEBI:57287"/>
        <dbReference type="ChEBI" id="CHEBI:57379"/>
        <dbReference type="ChEBI" id="CHEBI:74151"/>
        <dbReference type="EC" id="2.3.1.225"/>
    </reaction>
</comment>
<feature type="domain" description="Palmitoyltransferase DHHC" evidence="9">
    <location>
        <begin position="140"/>
        <end position="227"/>
    </location>
</feature>
<proteinExistence type="inferred from homology"/>
<evidence type="ECO:0000256" key="7">
    <source>
        <dbReference type="ARBA" id="ARBA00023315"/>
    </source>
</evidence>
<evidence type="ECO:0000256" key="8">
    <source>
        <dbReference type="RuleBase" id="RU079119"/>
    </source>
</evidence>
<dbReference type="AlphaFoldDB" id="A0AAE1VQK9"/>
<gene>
    <name evidence="10" type="ORF">RND71_013206</name>
</gene>
<evidence type="ECO:0000313" key="10">
    <source>
        <dbReference type="EMBL" id="KAK4369414.1"/>
    </source>
</evidence>
<evidence type="ECO:0000256" key="4">
    <source>
        <dbReference type="ARBA" id="ARBA00022692"/>
    </source>
</evidence>
<comment type="subcellular location">
    <subcellularLocation>
        <location evidence="1">Endomembrane system</location>
        <topology evidence="1">Multi-pass membrane protein</topology>
    </subcellularLocation>
</comment>
<evidence type="ECO:0000256" key="1">
    <source>
        <dbReference type="ARBA" id="ARBA00004127"/>
    </source>
</evidence>
<keyword evidence="7 8" id="KW-0012">Acyltransferase</keyword>
<dbReference type="InterPro" id="IPR001594">
    <property type="entry name" value="Palmitoyltrfase_DHHC"/>
</dbReference>
<evidence type="ECO:0000256" key="3">
    <source>
        <dbReference type="ARBA" id="ARBA00022679"/>
    </source>
</evidence>
<reference evidence="10" key="1">
    <citation type="submission" date="2023-12" db="EMBL/GenBank/DDBJ databases">
        <title>Genome assembly of Anisodus tanguticus.</title>
        <authorList>
            <person name="Wang Y.-J."/>
        </authorList>
    </citation>
    <scope>NUCLEOTIDE SEQUENCE</scope>
    <source>
        <strain evidence="10">KB-2021</strain>
        <tissue evidence="10">Leaf</tissue>
    </source>
</reference>
<dbReference type="Proteomes" id="UP001291623">
    <property type="component" value="Unassembled WGS sequence"/>
</dbReference>
<keyword evidence="3 8" id="KW-0808">Transferase</keyword>
<comment type="domain">
    <text evidence="8">The DHHC domain is required for palmitoyltransferase activity.</text>
</comment>
<evidence type="ECO:0000256" key="6">
    <source>
        <dbReference type="ARBA" id="ARBA00023136"/>
    </source>
</evidence>
<sequence>MASLQQPIEENETNSEITQVDAVIETTELQNLSIEEVEIDFLAKIKKLLFNVWRNVIGIKSTSQRECNTKSSWKSIISRLARKECIFSQSVTDMWAESKKVFANLIMVSVMDPGIIPKNDESSFPESTENGRIRSKRIVINERNYRLYVLLLVMATIYFVYIFAFSCQKIQQNNDGNGMGLIDLVRDCPETLALACFSFVAALFVGGLTCYHMYLMATNQTGYENFRQLYGGTKNPFNKGVVNNIKEVLFSPWTPSRINFRSEI</sequence>
<dbReference type="PANTHER" id="PTHR22883:SF57">
    <property type="entry name" value="S-ACYLTRANSFERASE"/>
    <property type="match status" value="1"/>
</dbReference>
<accession>A0AAE1VQK9</accession>